<name>A0A1H1GK11_NATTX</name>
<feature type="region of interest" description="Disordered" evidence="1">
    <location>
        <begin position="24"/>
        <end position="47"/>
    </location>
</feature>
<evidence type="ECO:0008006" key="4">
    <source>
        <dbReference type="Google" id="ProtNLM"/>
    </source>
</evidence>
<dbReference type="OrthoDB" id="134269at2157"/>
<gene>
    <name evidence="2" type="ORF">SAMN04489842_2469</name>
</gene>
<dbReference type="STRING" id="1095778.SAMN04489842_2469"/>
<protein>
    <recommendedName>
        <fullName evidence="4">LVIVD repeat-containing protein</fullName>
    </recommendedName>
</protein>
<reference evidence="3" key="1">
    <citation type="submission" date="2016-10" db="EMBL/GenBank/DDBJ databases">
        <authorList>
            <person name="Varghese N."/>
            <person name="Submissions S."/>
        </authorList>
    </citation>
    <scope>NUCLEOTIDE SEQUENCE [LARGE SCALE GENOMIC DNA]</scope>
    <source>
        <strain evidence="3">DSM 24767</strain>
    </source>
</reference>
<dbReference type="RefSeq" id="WP_090382093.1">
    <property type="nucleotide sequence ID" value="NZ_FNLC01000002.1"/>
</dbReference>
<proteinExistence type="predicted"/>
<organism evidence="2 3">
    <name type="scientific">Natronobacterium texcoconense</name>
    <dbReference type="NCBI Taxonomy" id="1095778"/>
    <lineage>
        <taxon>Archaea</taxon>
        <taxon>Methanobacteriati</taxon>
        <taxon>Methanobacteriota</taxon>
        <taxon>Stenosarchaea group</taxon>
        <taxon>Halobacteria</taxon>
        <taxon>Halobacteriales</taxon>
        <taxon>Natrialbaceae</taxon>
        <taxon>Natronobacterium</taxon>
    </lineage>
</organism>
<evidence type="ECO:0000313" key="3">
    <source>
        <dbReference type="Proteomes" id="UP000198848"/>
    </source>
</evidence>
<feature type="compositionally biased region" description="Basic and acidic residues" evidence="1">
    <location>
        <begin position="34"/>
        <end position="47"/>
    </location>
</feature>
<sequence>MTGKSRRRFVTEVSIASIAAIGVASTTGAATRSRGREGRDRRRTRGRLDKLGQVLPPEDDPGHVTYTFGHVDEAGTWGAVSSFPGESLAASSLYNLENLENPELVHELDAPNELTRSNDVKFDPHREGIYVRALEANDEGSFFDPEPDPDGKFGIEVVDFGWEEGTPEEPEVIAYLETPNMGVHKLTEHPDEPILYVIDKVANEPGIISVDFSEPDDPEIVEQFGPPGYCHDVEVEAGREALHAAYIIGETVGYVTFDLSDDPYDPRQLGLFDYEEQPDYTELGEPGFELAHQIHPEPERELAIMGDEKFGGIPGGKHVFDTGWGEGSLGDPVPIGFTHSPDARDQDEEPGAWTGHFHDVVYDRGEVLLIDGGYTQGAWVANITDPTDPTPTERYATDDGIDAVPYAWGAHYNEERDFAFVTDSDTGAYTFDVSAKPARGRDGGGPGHYYDIDEILGGNEASSRARSSDGGRFVPPR</sequence>
<dbReference type="EMBL" id="FNLC01000002">
    <property type="protein sequence ID" value="SDR13505.1"/>
    <property type="molecule type" value="Genomic_DNA"/>
</dbReference>
<accession>A0A1H1GK11</accession>
<dbReference type="AlphaFoldDB" id="A0A1H1GK11"/>
<keyword evidence="3" id="KW-1185">Reference proteome</keyword>
<evidence type="ECO:0000256" key="1">
    <source>
        <dbReference type="SAM" id="MobiDB-lite"/>
    </source>
</evidence>
<dbReference type="Proteomes" id="UP000198848">
    <property type="component" value="Unassembled WGS sequence"/>
</dbReference>
<evidence type="ECO:0000313" key="2">
    <source>
        <dbReference type="EMBL" id="SDR13505.1"/>
    </source>
</evidence>